<dbReference type="AlphaFoldDB" id="A0A0D2IFR7"/>
<dbReference type="SUPFAM" id="SSF48208">
    <property type="entry name" value="Six-hairpin glycosidases"/>
    <property type="match status" value="1"/>
</dbReference>
<accession>A0A0D2IFR7</accession>
<dbReference type="InterPro" id="IPR010905">
    <property type="entry name" value="Glyco_hydro_88"/>
</dbReference>
<keyword evidence="1" id="KW-0378">Hydrolase</keyword>
<evidence type="ECO:0000313" key="3">
    <source>
        <dbReference type="Proteomes" id="UP000053617"/>
    </source>
</evidence>
<reference evidence="2 3" key="1">
    <citation type="submission" date="2015-01" db="EMBL/GenBank/DDBJ databases">
        <title>The Genome Sequence of Rhinocladiella mackenzie CBS 650.93.</title>
        <authorList>
            <consortium name="The Broad Institute Genomics Platform"/>
            <person name="Cuomo C."/>
            <person name="de Hoog S."/>
            <person name="Gorbushina A."/>
            <person name="Stielow B."/>
            <person name="Teixiera M."/>
            <person name="Abouelleil A."/>
            <person name="Chapman S.B."/>
            <person name="Priest M."/>
            <person name="Young S.K."/>
            <person name="Wortman J."/>
            <person name="Nusbaum C."/>
            <person name="Birren B."/>
        </authorList>
    </citation>
    <scope>NUCLEOTIDE SEQUENCE [LARGE SCALE GENOMIC DNA]</scope>
    <source>
        <strain evidence="2 3">CBS 650.93</strain>
    </source>
</reference>
<sequence length="251" mass="27974">MIQRTSRQQSAKAEYLVNKATRYRVNATHSAISHRDSPPELWGDFVFMVPPFLAYYGVIDQNMKFLEEVVRQCQLYSEILGTNISLEDGQLCQGLWRHIVSDPAELTPGTCCSDPDVWLTSNAWAIAGITRVLAIILNWQRPDGSPLRQSEHTSFVDRSRSILIKIVMSMLNCTMKQPPDQKSGLLENYLDGPSHPSAEYAYGDTAGTALMISAVYRLAVLLPVNQTSEGQSMQERRILAGKALVKSTGPK</sequence>
<evidence type="ECO:0000256" key="1">
    <source>
        <dbReference type="ARBA" id="ARBA00022801"/>
    </source>
</evidence>
<dbReference type="Pfam" id="PF07470">
    <property type="entry name" value="Glyco_hydro_88"/>
    <property type="match status" value="1"/>
</dbReference>
<dbReference type="PANTHER" id="PTHR41814:SF1">
    <property type="entry name" value="CELLULASE"/>
    <property type="match status" value="1"/>
</dbReference>
<name>A0A0D2IFR7_9EURO</name>
<evidence type="ECO:0000313" key="2">
    <source>
        <dbReference type="EMBL" id="KIX04659.1"/>
    </source>
</evidence>
<dbReference type="OrthoDB" id="4138492at2759"/>
<proteinExistence type="predicted"/>
<dbReference type="Gene3D" id="1.50.10.10">
    <property type="match status" value="1"/>
</dbReference>
<dbReference type="PANTHER" id="PTHR41814">
    <property type="entry name" value="EXPRESSED PROTEIN"/>
    <property type="match status" value="1"/>
</dbReference>
<dbReference type="GeneID" id="25293600"/>
<dbReference type="HOGENOM" id="CLU_1107620_0_0_1"/>
<dbReference type="InterPro" id="IPR012341">
    <property type="entry name" value="6hp_glycosidase-like_sf"/>
</dbReference>
<organism evidence="2 3">
    <name type="scientific">Rhinocladiella mackenziei CBS 650.93</name>
    <dbReference type="NCBI Taxonomy" id="1442369"/>
    <lineage>
        <taxon>Eukaryota</taxon>
        <taxon>Fungi</taxon>
        <taxon>Dikarya</taxon>
        <taxon>Ascomycota</taxon>
        <taxon>Pezizomycotina</taxon>
        <taxon>Eurotiomycetes</taxon>
        <taxon>Chaetothyriomycetidae</taxon>
        <taxon>Chaetothyriales</taxon>
        <taxon>Herpotrichiellaceae</taxon>
        <taxon>Rhinocladiella</taxon>
    </lineage>
</organism>
<gene>
    <name evidence="2" type="ORF">Z518_05529</name>
</gene>
<dbReference type="EMBL" id="KN847478">
    <property type="protein sequence ID" value="KIX04659.1"/>
    <property type="molecule type" value="Genomic_DNA"/>
</dbReference>
<dbReference type="Proteomes" id="UP000053617">
    <property type="component" value="Unassembled WGS sequence"/>
</dbReference>
<dbReference type="GO" id="GO:0016787">
    <property type="term" value="F:hydrolase activity"/>
    <property type="evidence" value="ECO:0007669"/>
    <property type="project" value="UniProtKB-KW"/>
</dbReference>
<keyword evidence="3" id="KW-1185">Reference proteome</keyword>
<protein>
    <submittedName>
        <fullName evidence="2">Uncharacterized protein</fullName>
    </submittedName>
</protein>
<dbReference type="RefSeq" id="XP_013271795.1">
    <property type="nucleotide sequence ID" value="XM_013416341.1"/>
</dbReference>
<dbReference type="VEuPathDB" id="FungiDB:Z518_05529"/>
<dbReference type="GO" id="GO:0005975">
    <property type="term" value="P:carbohydrate metabolic process"/>
    <property type="evidence" value="ECO:0007669"/>
    <property type="project" value="InterPro"/>
</dbReference>
<dbReference type="InterPro" id="IPR008928">
    <property type="entry name" value="6-hairpin_glycosidase_sf"/>
</dbReference>